<reference evidence="11" key="1">
    <citation type="submission" date="2022-11" db="UniProtKB">
        <authorList>
            <consortium name="WormBaseParasite"/>
        </authorList>
    </citation>
    <scope>IDENTIFICATION</scope>
</reference>
<feature type="binding site" evidence="7">
    <location>
        <begin position="38"/>
        <end position="45"/>
    </location>
    <ligand>
        <name>substrate</name>
    </ligand>
</feature>
<comment type="similarity">
    <text evidence="2 5">Belongs to the LipB family.</text>
</comment>
<dbReference type="WBParaSite" id="Minc3s01003g19763">
    <property type="protein sequence ID" value="Minc3s01003g19763"/>
    <property type="gene ID" value="Minc3s01003g19763"/>
</dbReference>
<dbReference type="GO" id="GO:0033819">
    <property type="term" value="F:lipoyl(octanoyl) transferase activity"/>
    <property type="evidence" value="ECO:0007669"/>
    <property type="project" value="UniProtKB-EC"/>
</dbReference>
<feature type="binding site" evidence="7">
    <location>
        <begin position="107"/>
        <end position="109"/>
    </location>
    <ligand>
        <name>substrate</name>
    </ligand>
</feature>
<evidence type="ECO:0000256" key="6">
    <source>
        <dbReference type="PIRSR" id="PIRSR016262-1"/>
    </source>
</evidence>
<name>A0A914M0M8_MELIC</name>
<dbReference type="PANTHER" id="PTHR10993:SF7">
    <property type="entry name" value="LIPOYLTRANSFERASE 2, MITOCHONDRIAL-RELATED"/>
    <property type="match status" value="1"/>
</dbReference>
<dbReference type="InterPro" id="IPR020605">
    <property type="entry name" value="Octanoyltransferase_CS"/>
</dbReference>
<dbReference type="EC" id="2.3.1.181" evidence="5"/>
<comment type="catalytic activity">
    <reaction evidence="5">
        <text>octanoyl-[ACP] + L-lysyl-[protein] = N(6)-octanoyl-L-lysyl-[protein] + holo-[ACP] + H(+)</text>
        <dbReference type="Rhea" id="RHEA:17665"/>
        <dbReference type="Rhea" id="RHEA-COMP:9636"/>
        <dbReference type="Rhea" id="RHEA-COMP:9685"/>
        <dbReference type="Rhea" id="RHEA-COMP:9752"/>
        <dbReference type="Rhea" id="RHEA-COMP:9928"/>
        <dbReference type="ChEBI" id="CHEBI:15378"/>
        <dbReference type="ChEBI" id="CHEBI:29969"/>
        <dbReference type="ChEBI" id="CHEBI:64479"/>
        <dbReference type="ChEBI" id="CHEBI:78463"/>
        <dbReference type="ChEBI" id="CHEBI:78809"/>
        <dbReference type="EC" id="2.3.1.181"/>
    </reaction>
</comment>
<keyword evidence="4 5" id="KW-0012">Acyltransferase</keyword>
<dbReference type="SUPFAM" id="SSF55681">
    <property type="entry name" value="Class II aaRS and biotin synthetases"/>
    <property type="match status" value="1"/>
</dbReference>
<evidence type="ECO:0000259" key="9">
    <source>
        <dbReference type="PROSITE" id="PS51733"/>
    </source>
</evidence>
<evidence type="ECO:0000256" key="8">
    <source>
        <dbReference type="PIRSR" id="PIRSR016262-3"/>
    </source>
</evidence>
<dbReference type="PROSITE" id="PS51733">
    <property type="entry name" value="BPL_LPL_CATALYTIC"/>
    <property type="match status" value="1"/>
</dbReference>
<dbReference type="PROSITE" id="PS01313">
    <property type="entry name" value="LIPB"/>
    <property type="match status" value="1"/>
</dbReference>
<evidence type="ECO:0000256" key="2">
    <source>
        <dbReference type="ARBA" id="ARBA00007907"/>
    </source>
</evidence>
<dbReference type="AlphaFoldDB" id="A0A914M0M8"/>
<evidence type="ECO:0000256" key="1">
    <source>
        <dbReference type="ARBA" id="ARBA00004821"/>
    </source>
</evidence>
<dbReference type="Proteomes" id="UP000887563">
    <property type="component" value="Unplaced"/>
</dbReference>
<proteinExistence type="inferred from homology"/>
<keyword evidence="3 5" id="KW-0808">Transferase</keyword>
<dbReference type="GO" id="GO:0005739">
    <property type="term" value="C:mitochondrion"/>
    <property type="evidence" value="ECO:0007669"/>
    <property type="project" value="UniProtKB-SubCell"/>
</dbReference>
<comment type="pathway">
    <text evidence="1 5">Protein modification; protein lipoylation via endogenous pathway; protein N(6)-(lipoyl)lysine from octanoyl-[acyl-carrier-protein]: step 1/2.</text>
</comment>
<keyword evidence="5" id="KW-0496">Mitochondrion</keyword>
<dbReference type="PANTHER" id="PTHR10993">
    <property type="entry name" value="OCTANOYLTRANSFERASE"/>
    <property type="match status" value="1"/>
</dbReference>
<evidence type="ECO:0000313" key="10">
    <source>
        <dbReference type="Proteomes" id="UP000887563"/>
    </source>
</evidence>
<evidence type="ECO:0000256" key="3">
    <source>
        <dbReference type="ARBA" id="ARBA00022679"/>
    </source>
</evidence>
<comment type="subcellular location">
    <subcellularLocation>
        <location evidence="5">Mitochondrion</location>
    </subcellularLocation>
</comment>
<dbReference type="InterPro" id="IPR004143">
    <property type="entry name" value="BPL_LPL_catalytic"/>
</dbReference>
<evidence type="ECO:0000313" key="11">
    <source>
        <dbReference type="WBParaSite" id="Minc3s01003g19763"/>
    </source>
</evidence>
<dbReference type="Gene3D" id="3.30.930.10">
    <property type="entry name" value="Bira Bifunctional Protein, Domain 2"/>
    <property type="match status" value="1"/>
</dbReference>
<feature type="site" description="Lowers pKa of active site Cys" evidence="8">
    <location>
        <position position="104"/>
    </location>
</feature>
<feature type="active site" description="Acyl-thioester intermediate" evidence="6">
    <location>
        <position position="138"/>
    </location>
</feature>
<organism evidence="10 11">
    <name type="scientific">Meloidogyne incognita</name>
    <name type="common">Southern root-knot nematode worm</name>
    <name type="synonym">Oxyuris incognita</name>
    <dbReference type="NCBI Taxonomy" id="6306"/>
    <lineage>
        <taxon>Eukaryota</taxon>
        <taxon>Metazoa</taxon>
        <taxon>Ecdysozoa</taxon>
        <taxon>Nematoda</taxon>
        <taxon>Chromadorea</taxon>
        <taxon>Rhabditida</taxon>
        <taxon>Tylenchina</taxon>
        <taxon>Tylenchomorpha</taxon>
        <taxon>Tylenchoidea</taxon>
        <taxon>Meloidogynidae</taxon>
        <taxon>Meloidogyninae</taxon>
        <taxon>Meloidogyne</taxon>
        <taxon>Meloidogyne incognita group</taxon>
    </lineage>
</organism>
<dbReference type="InterPro" id="IPR045864">
    <property type="entry name" value="aa-tRNA-synth_II/BPL/LPL"/>
</dbReference>
<dbReference type="InterPro" id="IPR000544">
    <property type="entry name" value="Octanoyltransferase"/>
</dbReference>
<accession>A0A914M0M8</accession>
<dbReference type="GO" id="GO:0009249">
    <property type="term" value="P:protein lipoylation"/>
    <property type="evidence" value="ECO:0007669"/>
    <property type="project" value="InterPro"/>
</dbReference>
<evidence type="ECO:0000256" key="7">
    <source>
        <dbReference type="PIRSR" id="PIRSR016262-2"/>
    </source>
</evidence>
<evidence type="ECO:0000256" key="4">
    <source>
        <dbReference type="ARBA" id="ARBA00023315"/>
    </source>
</evidence>
<feature type="binding site" evidence="7">
    <location>
        <begin position="120"/>
        <end position="122"/>
    </location>
    <ligand>
        <name>substrate</name>
    </ligand>
</feature>
<evidence type="ECO:0000256" key="5">
    <source>
        <dbReference type="PIRNR" id="PIRNR016262"/>
    </source>
</evidence>
<dbReference type="PIRSF" id="PIRSF016262">
    <property type="entry name" value="LPLase"/>
    <property type="match status" value="1"/>
</dbReference>
<keyword evidence="10" id="KW-1185">Reference proteome</keyword>
<comment type="function">
    <text evidence="5">Catalyzes the transfer of endogenously produced octanoic acid from octanoyl-acyl-carrier-protein onto the lipoyl domains of lipoate-dependent enzymes. Lipoyl-ACP can also act as a substrate although octanoyl-ACP is likely to be the physiological substrate.</text>
</comment>
<protein>
    <recommendedName>
        <fullName evidence="5">Octanoyl-[acyl-carrier-protein]:protein N-octanoyltransferase LIPT2, mitochondrial</fullName>
        <ecNumber evidence="5">2.3.1.181</ecNumber>
    </recommendedName>
</protein>
<feature type="domain" description="BPL/LPL catalytic" evidence="9">
    <location>
        <begin position="1"/>
        <end position="177"/>
    </location>
</feature>
<dbReference type="NCBIfam" id="TIGR00214">
    <property type="entry name" value="lipB"/>
    <property type="match status" value="1"/>
</dbReference>
<sequence>MFEHSPPAYTVGIREGIYTEETEQKVVKLGAEFHRVKRGGLITFHGPGQLVAYPIFNLNNLPLPKNQKTFGVQQVLIQMLKEKFKLENVGRTENAGVWINEQKKIGAIGIQVRNGITSHGLALNCETDLKWFDYIIPCGLKDKSTTSISNELNKQIKVTDVIGPLCEYFGTVFELKINLNINANPQNFI</sequence>
<dbReference type="Pfam" id="PF21948">
    <property type="entry name" value="LplA-B_cat"/>
    <property type="match status" value="1"/>
</dbReference>